<dbReference type="PANTHER" id="PTHR11895:SF151">
    <property type="entry name" value="GLUTAMYL-TRNA(GLN) AMIDOTRANSFERASE SUBUNIT A"/>
    <property type="match status" value="1"/>
</dbReference>
<protein>
    <submittedName>
        <fullName evidence="3">Amidase</fullName>
    </submittedName>
</protein>
<sequence length="441" mass="45767">MSSSDLIELTAAEAAADIARGAISAEDLTRACLDRIAATEPDIQAFVHVDADHALAQARALDRHKADGGRLGPLHGVPVGIKDIFDTADYPTECGSPVMAGRRPEADSTIVAKLREAGAVILGKTVTTEFAYFHPGKTRNPRDLTRTPGGSSSGSAAAVAAGMVPLAIGSQTNGSVIRPAAFCGVFGIKPTHGLISRAGALTLSGKLDHVGAFGRSVEDLALILDVLAGHDAADPDSRAYAAPAFRAAAAEEPQVPPRYAFVRTPMWDKADTEAQEAIEELAGAVGAEEADLPDGFAGAWEAQRVIMAADMAHNLGSFADEGPVSEKFAALIAEGRSVTAVQYLAALRDAEHYAEGLWGIFEQLADAIITLSAPGVAPLGQDATGDPVFCSLWTLVGFPALNLPLLMNDEDLPIGAQLIGAPGRDERLLRTANALIGAISD</sequence>
<gene>
    <name evidence="3" type="ORF">DW352_24805</name>
</gene>
<evidence type="ECO:0000256" key="1">
    <source>
        <dbReference type="ARBA" id="ARBA00009199"/>
    </source>
</evidence>
<comment type="similarity">
    <text evidence="1">Belongs to the amidase family.</text>
</comment>
<accession>A0A346A2R5</accession>
<dbReference type="RefSeq" id="WP_115693841.1">
    <property type="nucleotide sequence ID" value="NZ_CP031417.1"/>
</dbReference>
<evidence type="ECO:0000259" key="2">
    <source>
        <dbReference type="Pfam" id="PF01425"/>
    </source>
</evidence>
<keyword evidence="4" id="KW-1185">Reference proteome</keyword>
<dbReference type="KEGG" id="ptaw:DW352_24805"/>
<dbReference type="Proteomes" id="UP000254889">
    <property type="component" value="Chromosome"/>
</dbReference>
<feature type="domain" description="Amidase" evidence="2">
    <location>
        <begin position="27"/>
        <end position="429"/>
    </location>
</feature>
<dbReference type="EMBL" id="CP031417">
    <property type="protein sequence ID" value="AXK83462.1"/>
    <property type="molecule type" value="Genomic_DNA"/>
</dbReference>
<name>A0A346A2R5_9HYPH</name>
<dbReference type="InterPro" id="IPR000120">
    <property type="entry name" value="Amidase"/>
</dbReference>
<proteinExistence type="inferred from homology"/>
<evidence type="ECO:0000313" key="3">
    <source>
        <dbReference type="EMBL" id="AXK83462.1"/>
    </source>
</evidence>
<dbReference type="InterPro" id="IPR036928">
    <property type="entry name" value="AS_sf"/>
</dbReference>
<reference evidence="3 4" key="1">
    <citation type="submission" date="2018-07" db="EMBL/GenBank/DDBJ databases">
        <authorList>
            <person name="Quirk P.G."/>
            <person name="Krulwich T.A."/>
        </authorList>
    </citation>
    <scope>NUCLEOTIDE SEQUENCE [LARGE SCALE GENOMIC DNA]</scope>
    <source>
        <strain evidence="3 4">CC-BB4</strain>
    </source>
</reference>
<dbReference type="Pfam" id="PF01425">
    <property type="entry name" value="Amidase"/>
    <property type="match status" value="1"/>
</dbReference>
<dbReference type="OrthoDB" id="9811471at2"/>
<evidence type="ECO:0000313" key="4">
    <source>
        <dbReference type="Proteomes" id="UP000254889"/>
    </source>
</evidence>
<dbReference type="SUPFAM" id="SSF75304">
    <property type="entry name" value="Amidase signature (AS) enzymes"/>
    <property type="match status" value="1"/>
</dbReference>
<dbReference type="GO" id="GO:0003824">
    <property type="term" value="F:catalytic activity"/>
    <property type="evidence" value="ECO:0007669"/>
    <property type="project" value="InterPro"/>
</dbReference>
<dbReference type="Gene3D" id="3.90.1300.10">
    <property type="entry name" value="Amidase signature (AS) domain"/>
    <property type="match status" value="1"/>
</dbReference>
<dbReference type="PANTHER" id="PTHR11895">
    <property type="entry name" value="TRANSAMIDASE"/>
    <property type="match status" value="1"/>
</dbReference>
<dbReference type="InterPro" id="IPR023631">
    <property type="entry name" value="Amidase_dom"/>
</dbReference>
<dbReference type="AlphaFoldDB" id="A0A346A2R5"/>
<organism evidence="3 4">
    <name type="scientific">Pseudolabrys taiwanensis</name>
    <dbReference type="NCBI Taxonomy" id="331696"/>
    <lineage>
        <taxon>Bacteria</taxon>
        <taxon>Pseudomonadati</taxon>
        <taxon>Pseudomonadota</taxon>
        <taxon>Alphaproteobacteria</taxon>
        <taxon>Hyphomicrobiales</taxon>
        <taxon>Xanthobacteraceae</taxon>
        <taxon>Pseudolabrys</taxon>
    </lineage>
</organism>